<name>A0ABV7HJZ3_9GAMM</name>
<dbReference type="RefSeq" id="WP_382414321.1">
    <property type="nucleotide sequence ID" value="NZ_AP031500.1"/>
</dbReference>
<accession>A0ABV7HJZ3</accession>
<organism evidence="1 2">
    <name type="scientific">Gilvimarinus japonicus</name>
    <dbReference type="NCBI Taxonomy" id="1796469"/>
    <lineage>
        <taxon>Bacteria</taxon>
        <taxon>Pseudomonadati</taxon>
        <taxon>Pseudomonadota</taxon>
        <taxon>Gammaproteobacteria</taxon>
        <taxon>Cellvibrionales</taxon>
        <taxon>Cellvibrionaceae</taxon>
        <taxon>Gilvimarinus</taxon>
    </lineage>
</organism>
<proteinExistence type="predicted"/>
<evidence type="ECO:0000313" key="1">
    <source>
        <dbReference type="EMBL" id="MFC3154199.1"/>
    </source>
</evidence>
<gene>
    <name evidence="1" type="ORF">ACFOEB_03220</name>
</gene>
<dbReference type="EMBL" id="JBHRTL010000004">
    <property type="protein sequence ID" value="MFC3154199.1"/>
    <property type="molecule type" value="Genomic_DNA"/>
</dbReference>
<sequence length="70" mass="8286">MNNKDFIYQRIRIYSGKDFDPMDNEQVEAILRAKFNIFLPQRTSFDESLASTTSDHEILSLILQYRAIEQ</sequence>
<protein>
    <submittedName>
        <fullName evidence="1">Uncharacterized protein</fullName>
    </submittedName>
</protein>
<keyword evidence="2" id="KW-1185">Reference proteome</keyword>
<dbReference type="Proteomes" id="UP001595548">
    <property type="component" value="Unassembled WGS sequence"/>
</dbReference>
<evidence type="ECO:0000313" key="2">
    <source>
        <dbReference type="Proteomes" id="UP001595548"/>
    </source>
</evidence>
<reference evidence="2" key="1">
    <citation type="journal article" date="2019" name="Int. J. Syst. Evol. Microbiol.">
        <title>The Global Catalogue of Microorganisms (GCM) 10K type strain sequencing project: providing services to taxonomists for standard genome sequencing and annotation.</title>
        <authorList>
            <consortium name="The Broad Institute Genomics Platform"/>
            <consortium name="The Broad Institute Genome Sequencing Center for Infectious Disease"/>
            <person name="Wu L."/>
            <person name="Ma J."/>
        </authorList>
    </citation>
    <scope>NUCLEOTIDE SEQUENCE [LARGE SCALE GENOMIC DNA]</scope>
    <source>
        <strain evidence="2">KCTC 52141</strain>
    </source>
</reference>
<comment type="caution">
    <text evidence="1">The sequence shown here is derived from an EMBL/GenBank/DDBJ whole genome shotgun (WGS) entry which is preliminary data.</text>
</comment>